<dbReference type="Pfam" id="PF12780">
    <property type="entry name" value="AAA_8"/>
    <property type="match status" value="1"/>
</dbReference>
<dbReference type="InterPro" id="IPR041466">
    <property type="entry name" value="Dynein_AAA5_ext"/>
</dbReference>
<dbReference type="GO" id="GO:0045505">
    <property type="term" value="F:dynein intermediate chain binding"/>
    <property type="evidence" value="ECO:0007669"/>
    <property type="project" value="InterPro"/>
</dbReference>
<evidence type="ECO:0000256" key="13">
    <source>
        <dbReference type="ARBA" id="ARBA00023175"/>
    </source>
</evidence>
<dbReference type="GO" id="GO:0031514">
    <property type="term" value="C:motile cilium"/>
    <property type="evidence" value="ECO:0007669"/>
    <property type="project" value="UniProtKB-SubCell"/>
</dbReference>
<evidence type="ECO:0000256" key="6">
    <source>
        <dbReference type="ARBA" id="ARBA00022737"/>
    </source>
</evidence>
<comment type="subunit">
    <text evidence="16">The dynein complex consists of at least two heavy chains and a number of intermediate and light chains.</text>
</comment>
<dbReference type="SUPFAM" id="SSF52540">
    <property type="entry name" value="P-loop containing nucleoside triphosphate hydrolases"/>
    <property type="match status" value="4"/>
</dbReference>
<evidence type="ECO:0000256" key="16">
    <source>
        <dbReference type="ARBA" id="ARBA00062885"/>
    </source>
</evidence>
<evidence type="ECO:0000256" key="8">
    <source>
        <dbReference type="ARBA" id="ARBA00022840"/>
    </source>
</evidence>
<dbReference type="FunFam" id="1.10.8.1220:FF:000001">
    <property type="entry name" value="Dynein axonemal heavy chain 5"/>
    <property type="match status" value="1"/>
</dbReference>
<dbReference type="InterPro" id="IPR042228">
    <property type="entry name" value="Dynein_linker_3"/>
</dbReference>
<dbReference type="FunFam" id="3.40.50.300:FF:000223">
    <property type="entry name" value="Dynein heavy chain 3, axonemal"/>
    <property type="match status" value="1"/>
</dbReference>
<dbReference type="Pfam" id="PF17857">
    <property type="entry name" value="AAA_lid_1"/>
    <property type="match status" value="1"/>
</dbReference>
<organism evidence="23 24">
    <name type="scientific">Schistosoma rodhaini</name>
    <dbReference type="NCBI Taxonomy" id="6188"/>
    <lineage>
        <taxon>Eukaryota</taxon>
        <taxon>Metazoa</taxon>
        <taxon>Spiralia</taxon>
        <taxon>Lophotrochozoa</taxon>
        <taxon>Platyhelminthes</taxon>
        <taxon>Trematoda</taxon>
        <taxon>Digenea</taxon>
        <taxon>Strigeidida</taxon>
        <taxon>Schistosomatoidea</taxon>
        <taxon>Schistosomatidae</taxon>
        <taxon>Schistosoma</taxon>
    </lineage>
</organism>
<dbReference type="Gene3D" id="1.10.8.720">
    <property type="entry name" value="Region D6 of dynein motor"/>
    <property type="match status" value="1"/>
</dbReference>
<keyword evidence="9" id="KW-0282">Flagellum</keyword>
<evidence type="ECO:0000256" key="11">
    <source>
        <dbReference type="ARBA" id="ARBA00023054"/>
    </source>
</evidence>
<accession>A0AA85ENQ8</accession>
<dbReference type="InterPro" id="IPR043157">
    <property type="entry name" value="Dynein_AAA1S"/>
</dbReference>
<dbReference type="InterPro" id="IPR024317">
    <property type="entry name" value="Dynein_heavy_chain_D4_dom"/>
</dbReference>
<proteinExistence type="inferred from homology"/>
<dbReference type="Gene3D" id="1.20.140.100">
    <property type="entry name" value="Dynein heavy chain, N-terminal domain 2"/>
    <property type="match status" value="1"/>
</dbReference>
<feature type="coiled-coil region" evidence="20">
    <location>
        <begin position="3177"/>
        <end position="3204"/>
    </location>
</feature>
<keyword evidence="11 20" id="KW-0175">Coiled coil</keyword>
<dbReference type="Gene3D" id="1.10.8.1220">
    <property type="match status" value="1"/>
</dbReference>
<dbReference type="InterPro" id="IPR003593">
    <property type="entry name" value="AAA+_ATPase"/>
</dbReference>
<keyword evidence="6" id="KW-0677">Repeat</keyword>
<dbReference type="GO" id="GO:0008569">
    <property type="term" value="F:minus-end-directed microtubule motor activity"/>
    <property type="evidence" value="ECO:0007669"/>
    <property type="project" value="InterPro"/>
</dbReference>
<dbReference type="Gene3D" id="6.10.140.1060">
    <property type="match status" value="1"/>
</dbReference>
<dbReference type="Gene3D" id="3.20.180.20">
    <property type="entry name" value="Dynein heavy chain, N-terminal domain 2"/>
    <property type="match status" value="1"/>
</dbReference>
<dbReference type="InterPro" id="IPR013602">
    <property type="entry name" value="Dynein_heavy_linker"/>
</dbReference>
<dbReference type="FunFam" id="3.40.50.300:FF:002141">
    <property type="entry name" value="Dynein heavy chain"/>
    <property type="match status" value="1"/>
</dbReference>
<dbReference type="GO" id="GO:0005524">
    <property type="term" value="F:ATP binding"/>
    <property type="evidence" value="ECO:0007669"/>
    <property type="project" value="UniProtKB-KW"/>
</dbReference>
<evidence type="ECO:0000256" key="9">
    <source>
        <dbReference type="ARBA" id="ARBA00022846"/>
    </source>
</evidence>
<evidence type="ECO:0000256" key="14">
    <source>
        <dbReference type="ARBA" id="ARBA00023212"/>
    </source>
</evidence>
<dbReference type="GO" id="GO:0005858">
    <property type="term" value="C:axonemal dynein complex"/>
    <property type="evidence" value="ECO:0007669"/>
    <property type="project" value="UniProtKB-ARBA"/>
</dbReference>
<keyword evidence="23" id="KW-1185">Reference proteome</keyword>
<dbReference type="FunFam" id="3.40.50.300:FF:001328">
    <property type="entry name" value="Dynein heavy chain 6, axonemal"/>
    <property type="match status" value="1"/>
</dbReference>
<dbReference type="InterPro" id="IPR042219">
    <property type="entry name" value="AAA_lid_11_sf"/>
</dbReference>
<dbReference type="Pfam" id="PF17852">
    <property type="entry name" value="Dynein_AAA_lid"/>
    <property type="match status" value="1"/>
</dbReference>
<feature type="coiled-coil region" evidence="20">
    <location>
        <begin position="2878"/>
        <end position="2926"/>
    </location>
</feature>
<feature type="domain" description="AAA+ ATPase" evidence="22">
    <location>
        <begin position="2023"/>
        <end position="2170"/>
    </location>
</feature>
<keyword evidence="7" id="KW-0547">Nucleotide-binding</keyword>
<evidence type="ECO:0000259" key="22">
    <source>
        <dbReference type="SMART" id="SM00382"/>
    </source>
</evidence>
<dbReference type="InterPro" id="IPR042222">
    <property type="entry name" value="Dynein_2_N"/>
</dbReference>
<dbReference type="Gene3D" id="1.10.472.130">
    <property type="match status" value="1"/>
</dbReference>
<sequence length="3730" mass="430961">MSENCHMVQGCFQTNWSLKKYEEIVERLSTPTFSCSSTEKLPPLPPIVKPEVPSSLYAMVTRNATHPPLMNAFTLTKASPFKEQKYWRSPSQSIGNNFSPNAANLSMQSLAKCDGSVRIRPRKRKEKDESKSKKRFRVMSPEEQIDQMKTLEKERNANRQKPSERDIERYNYYINKGIPDFMLAPLPNELWESLQKYLPLSLTLTRPTQLVDLQQEIHDDYVYAVRKSIVDYILLDPEERKRLFIESLPIPYPNFVIRAPVPWHTTRKKAYEFCKQYLFTIGPIPLALQKIWCTEFSHLRFVNHDELVNLPEPLEPIEFEKLIIQQCQRTREILRKSWIPTCAKTITELSNTWSHLLPVSSSDSMELVRLFFACISALMSRQLRDIVNISLQDLLKVLQIHENGNKFEEEYDELNFLHRSPILLKLHISDPKIIFIPSFREIRDCLLHCFQAITNAAENLPRVEVDIFPELSSHSLYLRSVTFSDQSIIEYTDQAMIIFRANSIGPKDYLELYRPYSNLFNNKAELELKNFLKEHHSLLAIKKKVESLQDLNTELILLRQIVPMSLFCLNCQDVNDELVKRVWKLHDLIATYEMDENRDANKRICSQYDEIVNRLNETPMDTEDLVKLQTYLREVSNTLVFKLKEEIAEAAERLNFLLDYALLSYDDIKLNATLFNWPEQINTIIDNTNIRLTTLRENSEEDLKERIKDLEKRLSNSWDRINLMRRREVISHDEMLKSQSILDDFQTDLDTFTTDAEQINKEESLVGWEQTLFPQIAELKQQMEPFDNLWRTALAFDVYSKEWFESPYNTLNPNEIEQQITDMYRMMHKLTKTLTDLPGPSKVAQKVKDKITKFQQFLPMIHIVCNPGIQSRHWDQMSEIVGFDIKPTDDTKLITFLEYGLKPYMEQLEEVGAGAAKEHQLEMAINKMKNEWNIMKFELIPYRDTGISILSAVDDIQVVLDDHIIKAQTMRSSPYIKPFEEEMISWETKLISMNDILDVWLKVQATWLYLEPIFSSEDILAQMPEEGRKFSIVDVIWRELMTETALNPNCLIATNQKDMFKRLNDAYLLLEEIQKGLNDYLEKKRLYFPRFFFLSNDELLEILSETKDPQRVQPHLKKCFEGISRLIFAEQQEIIGMTSAESESVPFVTKIHPAKAKGMVEKWLLQVEDVMLSSLRKVIADSVHAYPDILRKKWVLDWPGQVVICVSSIYWTKEVQESIENNQLNEYHHKCNQQIDDIVQLVRGKLTSGERITLGALTVIDVHARDVVTSMVKNKVSSVQDFEWLSQLRYYFLPEESNKVTVCQITTELDYGYEYLGNTPRLVITPLTDRCYRTLMGALKLNLGGAPEGPAGTGKTETCKDLAKAIAKQCVVFNCSDGLDYRAMSKFFKGLAQAGAWACFDEFNRIELEVLSVVAQQIQCIQTAISAGLKRFLFEGTELSLNPTCTMFITMNPGYAGRQELPDNLKVLFRSVAMMVPDYALIGEISLYSMGFIDARSLSSKIVATYRLCSEQLSSQHHYDYGMRAVKSVLTAAGNLRQKYINENESVLLLKAINDVNLPKFLSQDIPLFEGIISDLFPGIQLPKGDYDQFINCLYKQLNQHQLQSIPWYINKILQIYEMILVRHGLMIVGETLSGKTQAYQILANTLINLIETNQITNEYSVEYSIINPKSITIGQLYGQFDNVSHEWSDGILPIIFREYSIIQDNKRKWIIFDGPVDAIWIENMNTVLDDNKKLCLMSGEIIQMSLLMNLLFESADLEQASPATVSRCGMIYMEPEQLGWRPMVKSYIDYQLPKKLPNELKELINDLFEWLVDPCLEFIQLNCRQLVSISNLHAVKQLITLFDCLLDEIRHWCTLDQNTETPEIGSPQVNMSAQTVYLQIQALFLFSIIWSLGSCLPIESREKFDLFFRDLISGINQQYPKPKSIKLTKLNSLPERKTIYDYWFDKNAQGSWIDWINFNWNPIKAGQYYNPNESVKNGMNSDSGIPNSSSSIGMDNDSQSDMIVNTIETERMYYFLNLYTTHHIPLLLVGPTGTGKSVIANNYLIQLPKENYLPNILNFSARTSANQTQDIIMSRLDRRRKCVYGPPLGKQCIIFIDDLNMPMKENYGAQPPIELLRMWIDHDHWYDRKDNTKQYLVDVHFMAAMGPPGGGRNNITSRLIRHTNVLGVNEFDDQTMLKIFTTITDKHFSNGFEPQFMRLSKIIVQATLNVYKLAITTFLPTPAKSHYVFNLRDFARVIKGIRLVPPSNMKEEDKLMRLWIHEIYRVFYDRLTMTEDENHFFDIVRQTCSDIFRTNIDKILSHLSLSGRVIDDDIRNLLFGNYIQNDSCYDEVTDYKLLINRMESYLNDYNTISKTPMNLVMFKYAIEHISRVARVLLQDNGHALLVGVGGSGRQSATRLASHIADHELFVIEITRTYGVNEWHDDIKRLLLKTGLESKSTVFLINDNQLKHESFMEDISMLLNSGDVPNLFPPDEKAELIDKVQNIVRLEAKKAGVKIEPDPLAMYTYFTQRVKKHLHIVLVMSPIGDAFRSRLRMFPSLINCCTIDWFHVWPEDALEMVANKYFEGIEFVENIRESSVTLCKYFHESVRKLAEKFLEVLRRHSYVTPTSYLEMILTFKKLLHQKRTELTTMRNRYLIGLEKLEFASNEVGKMQIELRNLQPLLIETSTETNKLLQKIAKESVEVEAQREIVASDEMIANQSASISKSIKDECESDLAEAMPILNDALSSLDTLKQSDITLVKSMKNPPNVVKLIMESVCIMLNEKPDRKPDGTGRMIEDYWGPSLKLLSDLKFLDRLKNYPIDNISINIMKKIRDNYIPNTDFDPKIVRNASTACEGLCKWIIALDKYDRVAKIVAPKKEKLAIAESELKVQLIKLAEKKAALDEIQAKFQDLQDQLEEMQRKKQDLEDNIDLCSKKLDRAEKLISGLGGEKTRWTEAAAMLKERYVNIIGDVLLSAGVVAYLGPYTVDFRSQIQNEWHELCQKLEIPCSEVFRISDTLGDPVKIRSWNIAGLPVDNFSTDNGIIVTNSNRWALCIDPQGQANKWIKNMEKDNKLQIIKLNDTHYLRTLENAIQFGLPILMENIGEELDPILEPILQRSLFKSQGSWYIRLGDNLIEYHSNFRFYLTTQLRNPHYLPEIAIKLCLINFMITPIGLQDQLLGIVTAKEKPKLETIKNQLIIDSANNKRQLKELEDKILEVLNTSKGNILENEMAIQILSSSKQLSEEIIKKQSIAEKTQLEIDTARNGYHPISEHGSLLFFCISDLSNIDPMYQYSLTWFINLFISSISNSEKSPILEERIELLNNHFTISVYRNICRSLFENHKLLFSLIMCYSLMKNKRKVNETVWRFLLTGGVALDNPHPNPCPDWLSDKCWSEIVRTTELPGLEGFMDSVQSASNEWKAMYDDLTPHRFPIPGEFSKLDGLEKLVVLRCIRPDKVIPGIQDFIVQNLGQQFIEPPTFDLPGSYADSNCCSPLIFILSPGADPMNALIKFGNDLGYTGNRIQTISLGQGQGPIAANMINQAIKNGTWIVLQNCHLAVSWMKSLEKICEEIIIPNNVNDQFRLWLTSYPSPDFPVTILENGVKMTNEPPKGLRSNLLRSYLNDPISDPIFYDSCTKNPVWHKMLFGLCFFHALVQERRNFGPLGWNVPYEFNESDLRISIRQMKMFLDQYDEIPFEALTYLTGECNYGGRVTDDKDRRLLISLLGIFYNKRIIEEENYKRSIRNEQK</sequence>
<protein>
    <recommendedName>
        <fullName evidence="17">Dynein axonemal heavy chain 7</fullName>
    </recommendedName>
    <alternativeName>
        <fullName evidence="19">Axonemal beta dynein heavy chain 7</fullName>
    </alternativeName>
    <alternativeName>
        <fullName evidence="18">Ciliary dynein heavy chain 7</fullName>
    </alternativeName>
</protein>
<dbReference type="GO" id="GO:0005874">
    <property type="term" value="C:microtubule"/>
    <property type="evidence" value="ECO:0007669"/>
    <property type="project" value="UniProtKB-KW"/>
</dbReference>
<dbReference type="Proteomes" id="UP000050792">
    <property type="component" value="Unassembled WGS sequence"/>
</dbReference>
<dbReference type="Gene3D" id="1.20.58.1120">
    <property type="match status" value="1"/>
</dbReference>
<evidence type="ECO:0000256" key="10">
    <source>
        <dbReference type="ARBA" id="ARBA00023017"/>
    </source>
</evidence>
<dbReference type="GO" id="GO:0007018">
    <property type="term" value="P:microtubule-based movement"/>
    <property type="evidence" value="ECO:0007669"/>
    <property type="project" value="InterPro"/>
</dbReference>
<dbReference type="InterPro" id="IPR035699">
    <property type="entry name" value="AAA_6"/>
</dbReference>
<dbReference type="FunFam" id="1.10.472.130:FF:000005">
    <property type="entry name" value="Dynein axonemal heavy chain 7"/>
    <property type="match status" value="1"/>
</dbReference>
<reference evidence="23" key="1">
    <citation type="submission" date="2022-06" db="EMBL/GenBank/DDBJ databases">
        <authorList>
            <person name="Berger JAMES D."/>
            <person name="Berger JAMES D."/>
        </authorList>
    </citation>
    <scope>NUCLEOTIDE SEQUENCE [LARGE SCALE GENOMIC DNA]</scope>
</reference>
<dbReference type="PANTHER" id="PTHR22878">
    <property type="entry name" value="DYNEIN HEAVY CHAIN 6, AXONEMAL-LIKE-RELATED"/>
    <property type="match status" value="1"/>
</dbReference>
<dbReference type="Pfam" id="PF03028">
    <property type="entry name" value="Dynein_heavy"/>
    <property type="match status" value="1"/>
</dbReference>
<evidence type="ECO:0000256" key="12">
    <source>
        <dbReference type="ARBA" id="ARBA00023069"/>
    </source>
</evidence>
<feature type="region of interest" description="Disordered" evidence="21">
    <location>
        <begin position="119"/>
        <end position="144"/>
    </location>
</feature>
<dbReference type="FunFam" id="3.40.50.300:FF:000362">
    <property type="entry name" value="Dynein, axonemal, heavy chain 6"/>
    <property type="match status" value="1"/>
</dbReference>
<dbReference type="Gene3D" id="1.20.920.30">
    <property type="match status" value="1"/>
</dbReference>
<feature type="domain" description="AAA+ ATPase" evidence="22">
    <location>
        <begin position="1341"/>
        <end position="1480"/>
    </location>
</feature>
<dbReference type="InterPro" id="IPR026983">
    <property type="entry name" value="DHC"/>
</dbReference>
<dbReference type="FunFam" id="1.10.8.720:FF:000001">
    <property type="entry name" value="dynein heavy chain 7, axonemal"/>
    <property type="match status" value="1"/>
</dbReference>
<dbReference type="InterPro" id="IPR027417">
    <property type="entry name" value="P-loop_NTPase"/>
</dbReference>
<evidence type="ECO:0000256" key="5">
    <source>
        <dbReference type="ARBA" id="ARBA00022701"/>
    </source>
</evidence>
<evidence type="ECO:0000313" key="24">
    <source>
        <dbReference type="WBParaSite" id="SRDH1_1650.2"/>
    </source>
</evidence>
<dbReference type="GO" id="GO:0051959">
    <property type="term" value="F:dynein light intermediate chain binding"/>
    <property type="evidence" value="ECO:0007669"/>
    <property type="project" value="InterPro"/>
</dbReference>
<dbReference type="WBParaSite" id="SRDH1_1650.2">
    <property type="protein sequence ID" value="SRDH1_1650.2"/>
    <property type="gene ID" value="SRDH1_1650"/>
</dbReference>
<evidence type="ECO:0000256" key="7">
    <source>
        <dbReference type="ARBA" id="ARBA00022741"/>
    </source>
</evidence>
<evidence type="ECO:0000256" key="2">
    <source>
        <dbReference type="ARBA" id="ARBA00004430"/>
    </source>
</evidence>
<evidence type="ECO:0000256" key="15">
    <source>
        <dbReference type="ARBA" id="ARBA00023273"/>
    </source>
</evidence>
<dbReference type="FunFam" id="3.40.50.300:FF:000044">
    <property type="entry name" value="Dynein heavy chain 5, axonemal"/>
    <property type="match status" value="1"/>
</dbReference>
<dbReference type="FunFam" id="1.20.920.20:FF:000006">
    <property type="entry name" value="Dynein, axonemal, heavy chain 6"/>
    <property type="match status" value="1"/>
</dbReference>
<dbReference type="Pfam" id="PF08393">
    <property type="entry name" value="DHC_N2"/>
    <property type="match status" value="1"/>
</dbReference>
<dbReference type="InterPro" id="IPR041658">
    <property type="entry name" value="AAA_lid_11"/>
</dbReference>
<dbReference type="Gene3D" id="3.40.50.300">
    <property type="entry name" value="P-loop containing nucleotide triphosphate hydrolases"/>
    <property type="match status" value="5"/>
</dbReference>
<dbReference type="InterPro" id="IPR004273">
    <property type="entry name" value="Dynein_heavy_D6_P-loop"/>
</dbReference>
<dbReference type="SMART" id="SM00382">
    <property type="entry name" value="AAA"/>
    <property type="match status" value="2"/>
</dbReference>
<evidence type="ECO:0000256" key="18">
    <source>
        <dbReference type="ARBA" id="ARBA00078543"/>
    </source>
</evidence>
<dbReference type="FunFam" id="1.10.287.2620:FF:000002">
    <property type="entry name" value="Dynein heavy chain 2, axonemal"/>
    <property type="match status" value="1"/>
</dbReference>
<keyword evidence="15" id="KW-0966">Cell projection</keyword>
<keyword evidence="12" id="KW-0969">Cilium</keyword>
<evidence type="ECO:0000256" key="4">
    <source>
        <dbReference type="ARBA" id="ARBA00022490"/>
    </source>
</evidence>
<comment type="similarity">
    <text evidence="3">Belongs to the dynein heavy chain family.</text>
</comment>
<dbReference type="Pfam" id="PF12775">
    <property type="entry name" value="AAA_7"/>
    <property type="match status" value="1"/>
</dbReference>
<evidence type="ECO:0000256" key="21">
    <source>
        <dbReference type="SAM" id="MobiDB-lite"/>
    </source>
</evidence>
<dbReference type="InterPro" id="IPR024743">
    <property type="entry name" value="Dynein_HC_stalk"/>
</dbReference>
<evidence type="ECO:0000256" key="1">
    <source>
        <dbReference type="ARBA" id="ARBA00004230"/>
    </source>
</evidence>
<dbReference type="Gene3D" id="1.10.8.710">
    <property type="match status" value="1"/>
</dbReference>
<reference evidence="24" key="2">
    <citation type="submission" date="2023-11" db="UniProtKB">
        <authorList>
            <consortium name="WormBaseParasite"/>
        </authorList>
    </citation>
    <scope>IDENTIFICATION</scope>
</reference>
<evidence type="ECO:0000313" key="23">
    <source>
        <dbReference type="Proteomes" id="UP000050792"/>
    </source>
</evidence>
<dbReference type="FunFam" id="1.10.8.710:FF:000004">
    <property type="entry name" value="Dynein axonemal heavy chain 6"/>
    <property type="match status" value="1"/>
</dbReference>
<evidence type="ECO:0000256" key="3">
    <source>
        <dbReference type="ARBA" id="ARBA00008887"/>
    </source>
</evidence>
<dbReference type="PANTHER" id="PTHR22878:SF71">
    <property type="entry name" value="DYNEIN, AXONEMAL, HEAVY CHAIN 3"/>
    <property type="match status" value="1"/>
</dbReference>
<dbReference type="FunFam" id="3.20.180.20:FF:000003">
    <property type="entry name" value="Dynein heavy chain 12, axonemal"/>
    <property type="match status" value="1"/>
</dbReference>
<keyword evidence="4" id="KW-0963">Cytoplasm</keyword>
<evidence type="ECO:0000256" key="20">
    <source>
        <dbReference type="SAM" id="Coils"/>
    </source>
</evidence>
<dbReference type="Pfam" id="PF12777">
    <property type="entry name" value="MT"/>
    <property type="match status" value="1"/>
</dbReference>
<dbReference type="Pfam" id="PF12781">
    <property type="entry name" value="AAA_9"/>
    <property type="match status" value="1"/>
</dbReference>
<dbReference type="FunFam" id="1.20.140.100:FF:000004">
    <property type="entry name" value="Dynein axonemal heavy chain 6"/>
    <property type="match status" value="1"/>
</dbReference>
<keyword evidence="13" id="KW-0505">Motor protein</keyword>
<dbReference type="FunFam" id="1.20.58.1120:FF:000005">
    <property type="entry name" value="Dynein, axonemal, heavy chain 12"/>
    <property type="match status" value="1"/>
</dbReference>
<dbReference type="InterPro" id="IPR041589">
    <property type="entry name" value="DNAH3_AAA_lid_1"/>
</dbReference>
<keyword evidence="10" id="KW-0243">Dynein</keyword>
<dbReference type="Gene3D" id="1.20.920.20">
    <property type="match status" value="1"/>
</dbReference>
<keyword evidence="5" id="KW-0493">Microtubule</keyword>
<evidence type="ECO:0000256" key="19">
    <source>
        <dbReference type="ARBA" id="ARBA00082102"/>
    </source>
</evidence>
<name>A0AA85ENQ8_9TREM</name>
<dbReference type="Pfam" id="PF18198">
    <property type="entry name" value="AAA_lid_11"/>
    <property type="match status" value="1"/>
</dbReference>
<dbReference type="InterPro" id="IPR035706">
    <property type="entry name" value="AAA_9"/>
</dbReference>
<evidence type="ECO:0000256" key="17">
    <source>
        <dbReference type="ARBA" id="ARBA00071816"/>
    </source>
</evidence>
<keyword evidence="14" id="KW-0206">Cytoskeleton</keyword>
<keyword evidence="8" id="KW-0067">ATP-binding</keyword>
<dbReference type="Pfam" id="PF12774">
    <property type="entry name" value="AAA_6"/>
    <property type="match status" value="1"/>
</dbReference>
<dbReference type="Gene3D" id="1.10.287.2620">
    <property type="match status" value="1"/>
</dbReference>
<comment type="subcellular location">
    <subcellularLocation>
        <location evidence="1">Cell projection</location>
        <location evidence="1">Cilium</location>
        <location evidence="1">Flagellum</location>
    </subcellularLocation>
    <subcellularLocation>
        <location evidence="2">Cytoplasm</location>
        <location evidence="2">Cytoskeleton</location>
        <location evidence="2">Cilium axoneme</location>
    </subcellularLocation>
</comment>
<dbReference type="FunFam" id="1.20.920.30:FF:000002">
    <property type="entry name" value="Dynein axonemal heavy chain 3"/>
    <property type="match status" value="1"/>
</dbReference>